<accession>A0A0A9ACY8</accession>
<evidence type="ECO:0000313" key="1">
    <source>
        <dbReference type="EMBL" id="JAD47788.1"/>
    </source>
</evidence>
<proteinExistence type="predicted"/>
<dbReference type="AlphaFoldDB" id="A0A0A9ACY8"/>
<protein>
    <submittedName>
        <fullName evidence="1">Uncharacterized protein</fullName>
    </submittedName>
</protein>
<sequence>MEEIIVLVCDMEHLSTCLRLPHVPRMEPLELD</sequence>
<name>A0A0A9ACY8_ARUDO</name>
<reference evidence="1" key="2">
    <citation type="journal article" date="2015" name="Data Brief">
        <title>Shoot transcriptome of the giant reed, Arundo donax.</title>
        <authorList>
            <person name="Barrero R.A."/>
            <person name="Guerrero F.D."/>
            <person name="Moolhuijzen P."/>
            <person name="Goolsby J.A."/>
            <person name="Tidwell J."/>
            <person name="Bellgard S.E."/>
            <person name="Bellgard M.I."/>
        </authorList>
    </citation>
    <scope>NUCLEOTIDE SEQUENCE</scope>
    <source>
        <tissue evidence="1">Shoot tissue taken approximately 20 cm above the soil surface</tissue>
    </source>
</reference>
<reference evidence="1" key="1">
    <citation type="submission" date="2014-09" db="EMBL/GenBank/DDBJ databases">
        <authorList>
            <person name="Magalhaes I.L.F."/>
            <person name="Oliveira U."/>
            <person name="Santos F.R."/>
            <person name="Vidigal T.H.D.A."/>
            <person name="Brescovit A.D."/>
            <person name="Santos A.J."/>
        </authorList>
    </citation>
    <scope>NUCLEOTIDE SEQUENCE</scope>
    <source>
        <tissue evidence="1">Shoot tissue taken approximately 20 cm above the soil surface</tissue>
    </source>
</reference>
<organism evidence="1">
    <name type="scientific">Arundo donax</name>
    <name type="common">Giant reed</name>
    <name type="synonym">Donax arundinaceus</name>
    <dbReference type="NCBI Taxonomy" id="35708"/>
    <lineage>
        <taxon>Eukaryota</taxon>
        <taxon>Viridiplantae</taxon>
        <taxon>Streptophyta</taxon>
        <taxon>Embryophyta</taxon>
        <taxon>Tracheophyta</taxon>
        <taxon>Spermatophyta</taxon>
        <taxon>Magnoliopsida</taxon>
        <taxon>Liliopsida</taxon>
        <taxon>Poales</taxon>
        <taxon>Poaceae</taxon>
        <taxon>PACMAD clade</taxon>
        <taxon>Arundinoideae</taxon>
        <taxon>Arundineae</taxon>
        <taxon>Arundo</taxon>
    </lineage>
</organism>
<dbReference type="EMBL" id="GBRH01250107">
    <property type="protein sequence ID" value="JAD47788.1"/>
    <property type="molecule type" value="Transcribed_RNA"/>
</dbReference>